<proteinExistence type="predicted"/>
<comment type="caution">
    <text evidence="1">The sequence shown here is derived from an EMBL/GenBank/DDBJ whole genome shotgun (WGS) entry which is preliminary data.</text>
</comment>
<dbReference type="SUPFAM" id="SSF56574">
    <property type="entry name" value="Serpins"/>
    <property type="match status" value="1"/>
</dbReference>
<reference evidence="1" key="1">
    <citation type="journal article" date="2023" name="Insect Mol. Biol.">
        <title>Genome sequencing provides insights into the evolution of gene families encoding plant cell wall-degrading enzymes in longhorned beetles.</title>
        <authorList>
            <person name="Shin N.R."/>
            <person name="Okamura Y."/>
            <person name="Kirsch R."/>
            <person name="Pauchet Y."/>
        </authorList>
    </citation>
    <scope>NUCLEOTIDE SEQUENCE</scope>
    <source>
        <strain evidence="1">MMC_N1</strain>
    </source>
</reference>
<gene>
    <name evidence="1" type="ORF">NQ317_015060</name>
</gene>
<sequence length="61" mass="7169">MRNLKAAFLFFHCRMEMLCRLPKIPPPTFVANHPFIIIILQAKQLNKHNILFSGRISEPKH</sequence>
<evidence type="ECO:0000313" key="2">
    <source>
        <dbReference type="Proteomes" id="UP001162164"/>
    </source>
</evidence>
<accession>A0ABQ9K565</accession>
<dbReference type="InterPro" id="IPR036186">
    <property type="entry name" value="Serpin_sf"/>
</dbReference>
<dbReference type="InterPro" id="IPR042185">
    <property type="entry name" value="Serpin_sf_2"/>
</dbReference>
<dbReference type="InterPro" id="IPR023795">
    <property type="entry name" value="Serpin_CS"/>
</dbReference>
<organism evidence="1 2">
    <name type="scientific">Molorchus minor</name>
    <dbReference type="NCBI Taxonomy" id="1323400"/>
    <lineage>
        <taxon>Eukaryota</taxon>
        <taxon>Metazoa</taxon>
        <taxon>Ecdysozoa</taxon>
        <taxon>Arthropoda</taxon>
        <taxon>Hexapoda</taxon>
        <taxon>Insecta</taxon>
        <taxon>Pterygota</taxon>
        <taxon>Neoptera</taxon>
        <taxon>Endopterygota</taxon>
        <taxon>Coleoptera</taxon>
        <taxon>Polyphaga</taxon>
        <taxon>Cucujiformia</taxon>
        <taxon>Chrysomeloidea</taxon>
        <taxon>Cerambycidae</taxon>
        <taxon>Lamiinae</taxon>
        <taxon>Monochamini</taxon>
        <taxon>Molorchus</taxon>
    </lineage>
</organism>
<dbReference type="PROSITE" id="PS00284">
    <property type="entry name" value="SERPIN"/>
    <property type="match status" value="1"/>
</dbReference>
<evidence type="ECO:0000313" key="1">
    <source>
        <dbReference type="EMBL" id="KAJ8985515.1"/>
    </source>
</evidence>
<dbReference type="Proteomes" id="UP001162164">
    <property type="component" value="Unassembled WGS sequence"/>
</dbReference>
<dbReference type="EMBL" id="JAPWTJ010000013">
    <property type="protein sequence ID" value="KAJ8985515.1"/>
    <property type="molecule type" value="Genomic_DNA"/>
</dbReference>
<protein>
    <submittedName>
        <fullName evidence="1">Uncharacterized protein</fullName>
    </submittedName>
</protein>
<dbReference type="Gene3D" id="2.30.39.10">
    <property type="entry name" value="Alpha-1-antitrypsin, domain 1"/>
    <property type="match status" value="1"/>
</dbReference>
<keyword evidence="2" id="KW-1185">Reference proteome</keyword>
<name>A0ABQ9K565_9CUCU</name>